<dbReference type="AlphaFoldDB" id="A0A8E5HWB2"/>
<organism evidence="1 2">
    <name type="scientific">Ustilaginoidea virens</name>
    <name type="common">Rice false smut fungus</name>
    <name type="synonym">Villosiclava virens</name>
    <dbReference type="NCBI Taxonomy" id="1159556"/>
    <lineage>
        <taxon>Eukaryota</taxon>
        <taxon>Fungi</taxon>
        <taxon>Dikarya</taxon>
        <taxon>Ascomycota</taxon>
        <taxon>Pezizomycotina</taxon>
        <taxon>Sordariomycetes</taxon>
        <taxon>Hypocreomycetidae</taxon>
        <taxon>Hypocreales</taxon>
        <taxon>Clavicipitaceae</taxon>
        <taxon>Ustilaginoidea</taxon>
    </lineage>
</organism>
<proteinExistence type="predicted"/>
<accession>A0A8E5HWB2</accession>
<sequence length="79" mass="9148">MKRFGVTRYVLLAIEHIRCIGWKQLPYTRAARLHGMTPPSCLGRSLKIRNLKLAFSYKPRAPWQDPVARPSGKTLWQDV</sequence>
<gene>
    <name evidence="1" type="ORF">UV8b_06831</name>
</gene>
<dbReference type="KEGG" id="uvi:66067608"/>
<evidence type="ECO:0000313" key="1">
    <source>
        <dbReference type="EMBL" id="QUC22590.1"/>
    </source>
</evidence>
<dbReference type="GeneID" id="66067608"/>
<protein>
    <submittedName>
        <fullName evidence="1">Uncharacterized protein</fullName>
    </submittedName>
</protein>
<reference evidence="1" key="1">
    <citation type="submission" date="2020-03" db="EMBL/GenBank/DDBJ databases">
        <title>A mixture of massive structural variations and highly conserved coding sequences in Ustilaginoidea virens genome.</title>
        <authorList>
            <person name="Zhang K."/>
            <person name="Zhao Z."/>
            <person name="Zhang Z."/>
            <person name="Li Y."/>
            <person name="Hsiang T."/>
            <person name="Sun W."/>
        </authorList>
    </citation>
    <scope>NUCLEOTIDE SEQUENCE</scope>
    <source>
        <strain evidence="1">UV-8b</strain>
    </source>
</reference>
<keyword evidence="2" id="KW-1185">Reference proteome</keyword>
<name>A0A8E5HWB2_USTVR</name>
<dbReference type="RefSeq" id="XP_043000263.1">
    <property type="nucleotide sequence ID" value="XM_043144328.1"/>
</dbReference>
<dbReference type="Proteomes" id="UP000027002">
    <property type="component" value="Chromosome 5"/>
</dbReference>
<evidence type="ECO:0000313" key="2">
    <source>
        <dbReference type="Proteomes" id="UP000027002"/>
    </source>
</evidence>
<dbReference type="EMBL" id="CP072757">
    <property type="protein sequence ID" value="QUC22590.1"/>
    <property type="molecule type" value="Genomic_DNA"/>
</dbReference>